<evidence type="ECO:0000256" key="2">
    <source>
        <dbReference type="ARBA" id="ARBA00006824"/>
    </source>
</evidence>
<dbReference type="STRING" id="765257.A0A0C9ZWE6"/>
<evidence type="ECO:0000256" key="4">
    <source>
        <dbReference type="ARBA" id="ARBA00022989"/>
    </source>
</evidence>
<proteinExistence type="inferred from homology"/>
<evidence type="ECO:0000256" key="6">
    <source>
        <dbReference type="RuleBase" id="RU363053"/>
    </source>
</evidence>
<sequence length="245" mass="27156">MSTPIPRSPQPPSPPKLHPLLAQYLLQLAVHPLRTKALTSATLSFLQEVIGSNVAGLPHSQIPKDASPLSKILARYHVDARAIKMAIYGFFVSAPLGHYLVGLLQKAFAGKVGFKYRVAQLLASNFLVAPVQTSVFLASMAIINGAKSLDDVIRTVKSGFWAVIRVTWIVSPLSMVFAQQFVPMELWVPFFNMVQFTLGTLFNIKVKKMRLAAARKEAKDRERQRAKEDRPSLNPHSWEAEPGTD</sequence>
<keyword evidence="5 6" id="KW-0472">Membrane</keyword>
<keyword evidence="4 6" id="KW-1133">Transmembrane helix</keyword>
<feature type="region of interest" description="Disordered" evidence="7">
    <location>
        <begin position="217"/>
        <end position="245"/>
    </location>
</feature>
<dbReference type="InterPro" id="IPR007248">
    <property type="entry name" value="Mpv17_PMP22"/>
</dbReference>
<comment type="similarity">
    <text evidence="2 6">Belongs to the peroxisomal membrane protein PXMP2/4 family.</text>
</comment>
<keyword evidence="9" id="KW-1185">Reference proteome</keyword>
<evidence type="ECO:0000256" key="1">
    <source>
        <dbReference type="ARBA" id="ARBA00004141"/>
    </source>
</evidence>
<dbReference type="PANTHER" id="PTHR11266:SF93">
    <property type="entry name" value="INTEGRAL MEMBRANE PROTEIN 25D9-6"/>
    <property type="match status" value="1"/>
</dbReference>
<protein>
    <submittedName>
        <fullName evidence="8">Unplaced genomic scaffold scaffold_3, whole genome shotgun sequence</fullName>
    </submittedName>
</protein>
<feature type="transmembrane region" description="Helical" evidence="6">
    <location>
        <begin position="85"/>
        <end position="104"/>
    </location>
</feature>
<feature type="compositionally biased region" description="Basic and acidic residues" evidence="7">
    <location>
        <begin position="217"/>
        <end position="231"/>
    </location>
</feature>
<reference evidence="8 9" key="1">
    <citation type="submission" date="2014-04" db="EMBL/GenBank/DDBJ databases">
        <authorList>
            <consortium name="DOE Joint Genome Institute"/>
            <person name="Kuo A."/>
            <person name="Kohler A."/>
            <person name="Costa M.D."/>
            <person name="Nagy L.G."/>
            <person name="Floudas D."/>
            <person name="Copeland A."/>
            <person name="Barry K.W."/>
            <person name="Cichocki N."/>
            <person name="Veneault-Fourrey C."/>
            <person name="LaButti K."/>
            <person name="Lindquist E.A."/>
            <person name="Lipzen A."/>
            <person name="Lundell T."/>
            <person name="Morin E."/>
            <person name="Murat C."/>
            <person name="Sun H."/>
            <person name="Tunlid A."/>
            <person name="Henrissat B."/>
            <person name="Grigoriev I.V."/>
            <person name="Hibbett D.S."/>
            <person name="Martin F."/>
            <person name="Nordberg H.P."/>
            <person name="Cantor M.N."/>
            <person name="Hua S.X."/>
        </authorList>
    </citation>
    <scope>NUCLEOTIDE SEQUENCE [LARGE SCALE GENOMIC DNA]</scope>
    <source>
        <strain evidence="8 9">441</strain>
    </source>
</reference>
<dbReference type="AlphaFoldDB" id="A0A0C9ZWE6"/>
<evidence type="ECO:0000313" key="9">
    <source>
        <dbReference type="Proteomes" id="UP000054018"/>
    </source>
</evidence>
<dbReference type="PANTHER" id="PTHR11266">
    <property type="entry name" value="PEROXISOMAL MEMBRANE PROTEIN 2, PXMP2 MPV17"/>
    <property type="match status" value="1"/>
</dbReference>
<organism evidence="8 9">
    <name type="scientific">Pisolithus microcarpus 441</name>
    <dbReference type="NCBI Taxonomy" id="765257"/>
    <lineage>
        <taxon>Eukaryota</taxon>
        <taxon>Fungi</taxon>
        <taxon>Dikarya</taxon>
        <taxon>Basidiomycota</taxon>
        <taxon>Agaricomycotina</taxon>
        <taxon>Agaricomycetes</taxon>
        <taxon>Agaricomycetidae</taxon>
        <taxon>Boletales</taxon>
        <taxon>Sclerodermatineae</taxon>
        <taxon>Pisolithaceae</taxon>
        <taxon>Pisolithus</taxon>
    </lineage>
</organism>
<gene>
    <name evidence="8" type="ORF">PISMIDRAFT_395018</name>
</gene>
<reference evidence="9" key="2">
    <citation type="submission" date="2015-01" db="EMBL/GenBank/DDBJ databases">
        <title>Evolutionary Origins and Diversification of the Mycorrhizal Mutualists.</title>
        <authorList>
            <consortium name="DOE Joint Genome Institute"/>
            <consortium name="Mycorrhizal Genomics Consortium"/>
            <person name="Kohler A."/>
            <person name="Kuo A."/>
            <person name="Nagy L.G."/>
            <person name="Floudas D."/>
            <person name="Copeland A."/>
            <person name="Barry K.W."/>
            <person name="Cichocki N."/>
            <person name="Veneault-Fourrey C."/>
            <person name="LaButti K."/>
            <person name="Lindquist E.A."/>
            <person name="Lipzen A."/>
            <person name="Lundell T."/>
            <person name="Morin E."/>
            <person name="Murat C."/>
            <person name="Riley R."/>
            <person name="Ohm R."/>
            <person name="Sun H."/>
            <person name="Tunlid A."/>
            <person name="Henrissat B."/>
            <person name="Grigoriev I.V."/>
            <person name="Hibbett D.S."/>
            <person name="Martin F."/>
        </authorList>
    </citation>
    <scope>NUCLEOTIDE SEQUENCE [LARGE SCALE GENOMIC DNA]</scope>
    <source>
        <strain evidence="9">441</strain>
    </source>
</reference>
<evidence type="ECO:0000256" key="5">
    <source>
        <dbReference type="ARBA" id="ARBA00023136"/>
    </source>
</evidence>
<dbReference type="EMBL" id="KN833687">
    <property type="protein sequence ID" value="KIK30379.1"/>
    <property type="molecule type" value="Genomic_DNA"/>
</dbReference>
<keyword evidence="3 6" id="KW-0812">Transmembrane</keyword>
<evidence type="ECO:0000256" key="3">
    <source>
        <dbReference type="ARBA" id="ARBA00022692"/>
    </source>
</evidence>
<dbReference type="GO" id="GO:0005778">
    <property type="term" value="C:peroxisomal membrane"/>
    <property type="evidence" value="ECO:0007669"/>
    <property type="project" value="TreeGrafter"/>
</dbReference>
<evidence type="ECO:0000256" key="7">
    <source>
        <dbReference type="SAM" id="MobiDB-lite"/>
    </source>
</evidence>
<dbReference type="Pfam" id="PF04117">
    <property type="entry name" value="Mpv17_PMP22"/>
    <property type="match status" value="1"/>
</dbReference>
<dbReference type="OrthoDB" id="860at2759"/>
<feature type="transmembrane region" description="Helical" evidence="6">
    <location>
        <begin position="158"/>
        <end position="180"/>
    </location>
</feature>
<accession>A0A0C9ZWE6</accession>
<feature type="transmembrane region" description="Helical" evidence="6">
    <location>
        <begin position="124"/>
        <end position="146"/>
    </location>
</feature>
<dbReference type="Proteomes" id="UP000054018">
    <property type="component" value="Unassembled WGS sequence"/>
</dbReference>
<comment type="subcellular location">
    <subcellularLocation>
        <location evidence="1">Membrane</location>
        <topology evidence="1">Multi-pass membrane protein</topology>
    </subcellularLocation>
</comment>
<name>A0A0C9ZWE6_9AGAM</name>
<evidence type="ECO:0000313" key="8">
    <source>
        <dbReference type="EMBL" id="KIK30379.1"/>
    </source>
</evidence>
<feature type="transmembrane region" description="Helical" evidence="6">
    <location>
        <begin position="186"/>
        <end position="206"/>
    </location>
</feature>
<dbReference type="HOGENOM" id="CLU_066033_1_0_1"/>